<dbReference type="InterPro" id="IPR011989">
    <property type="entry name" value="ARM-like"/>
</dbReference>
<keyword evidence="5" id="KW-0256">Endoplasmic reticulum</keyword>
<dbReference type="SUPFAM" id="SSF48371">
    <property type="entry name" value="ARM repeat"/>
    <property type="match status" value="1"/>
</dbReference>
<comment type="subcellular location">
    <subcellularLocation>
        <location evidence="1">Endoplasmic reticulum membrane</location>
        <topology evidence="1">Single-pass type I membrane protein</topology>
    </subcellularLocation>
</comment>
<evidence type="ECO:0000256" key="4">
    <source>
        <dbReference type="ARBA" id="ARBA00022729"/>
    </source>
</evidence>
<feature type="domain" description="Interferon-related developmental regulator N-terminal" evidence="11">
    <location>
        <begin position="285"/>
        <end position="503"/>
    </location>
</feature>
<proteinExistence type="inferred from homology"/>
<dbReference type="Pfam" id="PF05004">
    <property type="entry name" value="IFRD"/>
    <property type="match status" value="1"/>
</dbReference>
<evidence type="ECO:0000256" key="9">
    <source>
        <dbReference type="SAM" id="Phobius"/>
    </source>
</evidence>
<keyword evidence="7 9" id="KW-0472">Membrane</keyword>
<dbReference type="PANTHER" id="PTHR12354">
    <property type="entry name" value="INTERFERON-RELATED DEVELOPMENTAL REGULATOR"/>
    <property type="match status" value="1"/>
</dbReference>
<dbReference type="InterPro" id="IPR007701">
    <property type="entry name" value="Interferon-rel_develop_reg_N"/>
</dbReference>
<feature type="region of interest" description="Disordered" evidence="8">
    <location>
        <begin position="597"/>
        <end position="634"/>
    </location>
</feature>
<evidence type="ECO:0000313" key="13">
    <source>
        <dbReference type="Proteomes" id="UP001205105"/>
    </source>
</evidence>
<dbReference type="Proteomes" id="UP001205105">
    <property type="component" value="Unassembled WGS sequence"/>
</dbReference>
<dbReference type="InterPro" id="IPR039777">
    <property type="entry name" value="IFRD"/>
</dbReference>
<evidence type="ECO:0000256" key="2">
    <source>
        <dbReference type="ARBA" id="ARBA00008828"/>
    </source>
</evidence>
<dbReference type="GO" id="GO:0005789">
    <property type="term" value="C:endoplasmic reticulum membrane"/>
    <property type="evidence" value="ECO:0007669"/>
    <property type="project" value="UniProtKB-SubCell"/>
</dbReference>
<evidence type="ECO:0000259" key="11">
    <source>
        <dbReference type="Pfam" id="PF05004"/>
    </source>
</evidence>
<dbReference type="InterPro" id="IPR005595">
    <property type="entry name" value="TRAP_alpha"/>
</dbReference>
<dbReference type="EMBL" id="JADXDR010000213">
    <property type="protein sequence ID" value="KAI7835955.1"/>
    <property type="molecule type" value="Genomic_DNA"/>
</dbReference>
<dbReference type="InterPro" id="IPR016024">
    <property type="entry name" value="ARM-type_fold"/>
</dbReference>
<dbReference type="PROSITE" id="PS51257">
    <property type="entry name" value="PROKAR_LIPOPROTEIN"/>
    <property type="match status" value="1"/>
</dbReference>
<evidence type="ECO:0000256" key="5">
    <source>
        <dbReference type="ARBA" id="ARBA00022824"/>
    </source>
</evidence>
<feature type="transmembrane region" description="Helical" evidence="9">
    <location>
        <begin position="154"/>
        <end position="172"/>
    </location>
</feature>
<reference evidence="12" key="1">
    <citation type="submission" date="2020-11" db="EMBL/GenBank/DDBJ databases">
        <title>Chlorella ohadii genome sequencing and assembly.</title>
        <authorList>
            <person name="Murik O."/>
            <person name="Treves H."/>
            <person name="Kedem I."/>
            <person name="Shotland Y."/>
            <person name="Kaplan A."/>
        </authorList>
    </citation>
    <scope>NUCLEOTIDE SEQUENCE</scope>
    <source>
        <strain evidence="12">1</strain>
    </source>
</reference>
<evidence type="ECO:0000256" key="3">
    <source>
        <dbReference type="ARBA" id="ARBA00022692"/>
    </source>
</evidence>
<sequence length="634" mass="69467">MARAVALLFGAALLLAACGAVRAQEELEVHNWWPEHPTKSFFAGKPASCVLGVRNIGSSTLNVTYALANLASPYNASMNLYNFTSQYLGDVQLAQGGETSAEYSIHLPRQLPPREFILQLTLVYAAAGQFKTKLFFNETIQVIEEPTLFDTQLIGLYIIGLALVGFLAYLALEFGKSKGWVKKSKPAPRPAAISTNKDEWLRGTAADPKLKKRTLPASQTAAQNGLLESAEPASFSSSLEARDTRTVMGRRKSSAGGSEHDSESLCSREDLGSRASGGRRGSGARDRDEDYEELEVDPFDTAVEQLYEKRATTRESALSTLVGLMATYRYDDCAFREDTLTQLFLTSMRRGKEAEACLAAKALGLHVTTLGASNASEGIYREAEPLMEPMLLTGKNAAVRVAVAEALSVLCFIGSEGAAETLHSMHTLWRVVMAGWKHSAASAVVTAALRGWAFLLTTVPSHQLDSHFVETHLGLLAQLLNGSDVDVRGAAGEAIALLWEMGDLSSLPESPRPPPSTRQPNSLAALAGEYVPEQKVKLRHGDALVVRGLPDNIRFNYLRSYLADAFQSHLQSNELLHEVFRFSPAEEPEERLTPLEKRLFRSKSSTDMRDRTEQRRKERATMSHYKHGSLADYA</sequence>
<dbReference type="AlphaFoldDB" id="A0AAD5H0U2"/>
<gene>
    <name evidence="12" type="ORF">COHA_010154</name>
</gene>
<comment type="caution">
    <text evidence="12">The sequence shown here is derived from an EMBL/GenBank/DDBJ whole genome shotgun (WGS) entry which is preliminary data.</text>
</comment>
<evidence type="ECO:0000256" key="1">
    <source>
        <dbReference type="ARBA" id="ARBA00004115"/>
    </source>
</evidence>
<evidence type="ECO:0000256" key="8">
    <source>
        <dbReference type="SAM" id="MobiDB-lite"/>
    </source>
</evidence>
<feature type="region of interest" description="Disordered" evidence="8">
    <location>
        <begin position="211"/>
        <end position="293"/>
    </location>
</feature>
<feature type="chain" id="PRO_5042179347" description="Interferon-related developmental regulator N-terminal domain-containing protein" evidence="10">
    <location>
        <begin position="24"/>
        <end position="634"/>
    </location>
</feature>
<feature type="compositionally biased region" description="Basic and acidic residues" evidence="8">
    <location>
        <begin position="597"/>
        <end position="621"/>
    </location>
</feature>
<feature type="compositionally biased region" description="Basic and acidic residues" evidence="8">
    <location>
        <begin position="258"/>
        <end position="272"/>
    </location>
</feature>
<evidence type="ECO:0000256" key="7">
    <source>
        <dbReference type="ARBA" id="ARBA00023136"/>
    </source>
</evidence>
<accession>A0AAD5H0U2</accession>
<evidence type="ECO:0000313" key="12">
    <source>
        <dbReference type="EMBL" id="KAI7835955.1"/>
    </source>
</evidence>
<protein>
    <recommendedName>
        <fullName evidence="11">Interferon-related developmental regulator N-terminal domain-containing protein</fullName>
    </recommendedName>
</protein>
<organism evidence="12 13">
    <name type="scientific">Chlorella ohadii</name>
    <dbReference type="NCBI Taxonomy" id="2649997"/>
    <lineage>
        <taxon>Eukaryota</taxon>
        <taxon>Viridiplantae</taxon>
        <taxon>Chlorophyta</taxon>
        <taxon>core chlorophytes</taxon>
        <taxon>Trebouxiophyceae</taxon>
        <taxon>Chlorellales</taxon>
        <taxon>Chlorellaceae</taxon>
        <taxon>Chlorella clade</taxon>
        <taxon>Chlorella</taxon>
    </lineage>
</organism>
<dbReference type="Gene3D" id="1.25.10.10">
    <property type="entry name" value="Leucine-rich Repeat Variant"/>
    <property type="match status" value="1"/>
</dbReference>
<dbReference type="Pfam" id="PF03896">
    <property type="entry name" value="TRAP_alpha"/>
    <property type="match status" value="1"/>
</dbReference>
<evidence type="ECO:0000256" key="10">
    <source>
        <dbReference type="SAM" id="SignalP"/>
    </source>
</evidence>
<keyword evidence="13" id="KW-1185">Reference proteome</keyword>
<name>A0AAD5H0U2_9CHLO</name>
<keyword evidence="3 9" id="KW-0812">Transmembrane</keyword>
<feature type="signal peptide" evidence="10">
    <location>
        <begin position="1"/>
        <end position="23"/>
    </location>
</feature>
<keyword evidence="4 10" id="KW-0732">Signal</keyword>
<comment type="similarity">
    <text evidence="2">Belongs to the IFRD family.</text>
</comment>
<dbReference type="PANTHER" id="PTHR12354:SF1">
    <property type="entry name" value="INTERFERON-RELATED DEVELOPMENTAL REGULATOR 1"/>
    <property type="match status" value="1"/>
</dbReference>
<evidence type="ECO:0000256" key="6">
    <source>
        <dbReference type="ARBA" id="ARBA00022989"/>
    </source>
</evidence>
<keyword evidence="6 9" id="KW-1133">Transmembrane helix</keyword>